<dbReference type="GO" id="GO:0009266">
    <property type="term" value="P:response to temperature stimulus"/>
    <property type="evidence" value="ECO:0007669"/>
    <property type="project" value="EnsemblPlants"/>
</dbReference>
<evidence type="ECO:0000313" key="2">
    <source>
        <dbReference type="Proteomes" id="UP000265515"/>
    </source>
</evidence>
<dbReference type="GO" id="GO:0006631">
    <property type="term" value="P:fatty acid metabolic process"/>
    <property type="evidence" value="ECO:0007669"/>
    <property type="project" value="EnsemblPlants"/>
</dbReference>
<dbReference type="GO" id="GO:0009644">
    <property type="term" value="P:response to high light intensity"/>
    <property type="evidence" value="ECO:0007669"/>
    <property type="project" value="EnsemblPlants"/>
</dbReference>
<sequence length="541" mass="59226">MGSTCFGVWDVKASISSSAAARTALLPAGCVAFTDVQHVRTSRACGTKMSKRHRTPVLLRLLEGCPSICNPSFCSDLAKFGTRVLCPTGRRCRHFVGTCDSLRCRATAKRNVVTSSLRTPHSGYHFDGSKRRFFEGWYFKVSLPEEKDSFAFMYSIEDPGQESSSSGKDTDVAGSLRDACTKSSDSHVGVGAQIMGPRDTYLMRYSRDVQHFWASPVELELGNAFDMAQRSAKKHPRSMIPADEFALNVDQGFQASTTFHQGVLFDDGSSPDVSTVPVAKWEYSTVPVYGWGNVVERQKATAGWLAALPVFEPHWQILMAAGRSTGWIEWGGKRFEFEDAPSYSEKNWGGSFPRKWFWVQCNVFEGATGTVALTAGGGRRGTPLAAGREEEVALIGIHYGGQFYEFVPWTGKVSWDIAPWGSWTMSAMTTDYEVELFATTDSEGVVLRAPTADAGLTQACRDTFSGTLQLKLWEVSNGRRGICILDVTSTMAALEVGGGPWWGRWVKESEMNEPVKSIVGLPLDVGSLLSHLPGGFSLPGL</sequence>
<dbReference type="GO" id="GO:0031347">
    <property type="term" value="P:regulation of defense response"/>
    <property type="evidence" value="ECO:0007669"/>
    <property type="project" value="EnsemblPlants"/>
</dbReference>
<dbReference type="Proteomes" id="UP000265515">
    <property type="component" value="Unassembled WGS sequence"/>
</dbReference>
<name>A0A388JM27_CHABU</name>
<keyword evidence="2" id="KW-1185">Reference proteome</keyword>
<dbReference type="PANTHER" id="PTHR35309">
    <property type="match status" value="1"/>
</dbReference>
<dbReference type="OrthoDB" id="38968at2759"/>
<dbReference type="GO" id="GO:0010287">
    <property type="term" value="C:plastoglobule"/>
    <property type="evidence" value="ECO:0007669"/>
    <property type="project" value="EnsemblPlants"/>
</dbReference>
<dbReference type="GO" id="GO:0016122">
    <property type="term" value="P:xanthophyll metabolic process"/>
    <property type="evidence" value="ECO:0007669"/>
    <property type="project" value="EnsemblPlants"/>
</dbReference>
<evidence type="ECO:0000313" key="1">
    <source>
        <dbReference type="EMBL" id="GBG58821.1"/>
    </source>
</evidence>
<proteinExistence type="predicted"/>
<accession>A0A388JM27</accession>
<gene>
    <name evidence="1" type="ORF">CBR_g222</name>
</gene>
<evidence type="ECO:0008006" key="3">
    <source>
        <dbReference type="Google" id="ProtNLM"/>
    </source>
</evidence>
<dbReference type="GO" id="GO:0009915">
    <property type="term" value="P:phloem sucrose loading"/>
    <property type="evidence" value="ECO:0007669"/>
    <property type="project" value="EnsemblPlants"/>
</dbReference>
<dbReference type="GO" id="GO:0006979">
    <property type="term" value="P:response to oxidative stress"/>
    <property type="evidence" value="ECO:0007669"/>
    <property type="project" value="EnsemblPlants"/>
</dbReference>
<dbReference type="STRING" id="69332.A0A388JM27"/>
<dbReference type="Gramene" id="GBG58821">
    <property type="protein sequence ID" value="GBG58821"/>
    <property type="gene ID" value="CBR_g222"/>
</dbReference>
<dbReference type="GO" id="GO:0015994">
    <property type="term" value="P:chlorophyll metabolic process"/>
    <property type="evidence" value="ECO:0007669"/>
    <property type="project" value="EnsemblPlants"/>
</dbReference>
<comment type="caution">
    <text evidence="1">The sequence shown here is derived from an EMBL/GenBank/DDBJ whole genome shotgun (WGS) entry which is preliminary data.</text>
</comment>
<dbReference type="EMBL" id="BFEA01000001">
    <property type="protein sequence ID" value="GBG58821.1"/>
    <property type="molecule type" value="Genomic_DNA"/>
</dbReference>
<dbReference type="GO" id="GO:0010189">
    <property type="term" value="P:vitamin E biosynthetic process"/>
    <property type="evidence" value="ECO:0007669"/>
    <property type="project" value="EnsemblPlants"/>
</dbReference>
<dbReference type="InterPro" id="IPR025893">
    <property type="entry name" value="Tocopherol_cyclase"/>
</dbReference>
<dbReference type="GO" id="GO:0009976">
    <property type="term" value="F:tocopherol cyclase activity"/>
    <property type="evidence" value="ECO:0007669"/>
    <property type="project" value="EnsemblPlants"/>
</dbReference>
<dbReference type="AlphaFoldDB" id="A0A388JM27"/>
<protein>
    <recommendedName>
        <fullName evidence="3">Tocopherol cyclase</fullName>
    </recommendedName>
</protein>
<organism evidence="1 2">
    <name type="scientific">Chara braunii</name>
    <name type="common">Braun's stonewort</name>
    <dbReference type="NCBI Taxonomy" id="69332"/>
    <lineage>
        <taxon>Eukaryota</taxon>
        <taxon>Viridiplantae</taxon>
        <taxon>Streptophyta</taxon>
        <taxon>Charophyceae</taxon>
        <taxon>Charales</taxon>
        <taxon>Characeae</taxon>
        <taxon>Chara</taxon>
    </lineage>
</organism>
<reference evidence="1 2" key="1">
    <citation type="journal article" date="2018" name="Cell">
        <title>The Chara Genome: Secondary Complexity and Implications for Plant Terrestrialization.</title>
        <authorList>
            <person name="Nishiyama T."/>
            <person name="Sakayama H."/>
            <person name="Vries J.D."/>
            <person name="Buschmann H."/>
            <person name="Saint-Marcoux D."/>
            <person name="Ullrich K.K."/>
            <person name="Haas F.B."/>
            <person name="Vanderstraeten L."/>
            <person name="Becker D."/>
            <person name="Lang D."/>
            <person name="Vosolsobe S."/>
            <person name="Rombauts S."/>
            <person name="Wilhelmsson P.K.I."/>
            <person name="Janitza P."/>
            <person name="Kern R."/>
            <person name="Heyl A."/>
            <person name="Rumpler F."/>
            <person name="Villalobos L.I.A.C."/>
            <person name="Clay J.M."/>
            <person name="Skokan R."/>
            <person name="Toyoda A."/>
            <person name="Suzuki Y."/>
            <person name="Kagoshima H."/>
            <person name="Schijlen E."/>
            <person name="Tajeshwar N."/>
            <person name="Catarino B."/>
            <person name="Hetherington A.J."/>
            <person name="Saltykova A."/>
            <person name="Bonnot C."/>
            <person name="Breuninger H."/>
            <person name="Symeonidi A."/>
            <person name="Radhakrishnan G.V."/>
            <person name="Van Nieuwerburgh F."/>
            <person name="Deforce D."/>
            <person name="Chang C."/>
            <person name="Karol K.G."/>
            <person name="Hedrich R."/>
            <person name="Ulvskov P."/>
            <person name="Glockner G."/>
            <person name="Delwiche C.F."/>
            <person name="Petrasek J."/>
            <person name="Van de Peer Y."/>
            <person name="Friml J."/>
            <person name="Beilby M."/>
            <person name="Dolan L."/>
            <person name="Kohara Y."/>
            <person name="Sugano S."/>
            <person name="Fujiyama A."/>
            <person name="Delaux P.-M."/>
            <person name="Quint M."/>
            <person name="TheiBen G."/>
            <person name="Hagemann M."/>
            <person name="Harholt J."/>
            <person name="Dunand C."/>
            <person name="Zachgo S."/>
            <person name="Langdale J."/>
            <person name="Maumus F."/>
            <person name="Straeten D.V.D."/>
            <person name="Gould S.B."/>
            <person name="Rensing S.A."/>
        </authorList>
    </citation>
    <scope>NUCLEOTIDE SEQUENCE [LARGE SCALE GENOMIC DNA]</scope>
    <source>
        <strain evidence="1 2">S276</strain>
    </source>
</reference>
<dbReference type="Pfam" id="PF14249">
    <property type="entry name" value="Tocopherol_cycl"/>
    <property type="match status" value="1"/>
</dbReference>
<dbReference type="OMA" id="PHSGYHW"/>
<dbReference type="PANTHER" id="PTHR35309:SF2">
    <property type="entry name" value="TOCOPHEROL CYCLASE, CHLOROPLASTIC"/>
    <property type="match status" value="1"/>
</dbReference>